<keyword evidence="3" id="KW-1185">Reference proteome</keyword>
<name>A0A4C1VIF8_EUMVA</name>
<sequence>MNHQSEDDSGRWVTRSRERRAREQRMKRTFGIIYGGCLFYADLGLFQHHSHTGTSVRQWAVRNKRPSSENNIIDCGDAQRRQRSRRERPVNISIFSCKTENLARDLAPADARRTRLNAFPHFHANRHSRLYPPAAASSFSAAMSPEKDCIFRREGRSISPFSAERGRERTLDTTDDTRVTVFAYSIQSQLVSRTRASGRFSR</sequence>
<reference evidence="2 3" key="1">
    <citation type="journal article" date="2019" name="Commun. Biol.">
        <title>The bagworm genome reveals a unique fibroin gene that provides high tensile strength.</title>
        <authorList>
            <person name="Kono N."/>
            <person name="Nakamura H."/>
            <person name="Ohtoshi R."/>
            <person name="Tomita M."/>
            <person name="Numata K."/>
            <person name="Arakawa K."/>
        </authorList>
    </citation>
    <scope>NUCLEOTIDE SEQUENCE [LARGE SCALE GENOMIC DNA]</scope>
</reference>
<accession>A0A4C1VIF8</accession>
<evidence type="ECO:0000313" key="2">
    <source>
        <dbReference type="EMBL" id="GBP38878.1"/>
    </source>
</evidence>
<dbReference type="AlphaFoldDB" id="A0A4C1VIF8"/>
<feature type="compositionally biased region" description="Basic and acidic residues" evidence="1">
    <location>
        <begin position="1"/>
        <end position="10"/>
    </location>
</feature>
<feature type="region of interest" description="Disordered" evidence="1">
    <location>
        <begin position="1"/>
        <end position="20"/>
    </location>
</feature>
<proteinExistence type="predicted"/>
<dbReference type="Proteomes" id="UP000299102">
    <property type="component" value="Unassembled WGS sequence"/>
</dbReference>
<gene>
    <name evidence="2" type="ORF">EVAR_32394_1</name>
</gene>
<dbReference type="EMBL" id="BGZK01000355">
    <property type="protein sequence ID" value="GBP38878.1"/>
    <property type="molecule type" value="Genomic_DNA"/>
</dbReference>
<evidence type="ECO:0000313" key="3">
    <source>
        <dbReference type="Proteomes" id="UP000299102"/>
    </source>
</evidence>
<evidence type="ECO:0000256" key="1">
    <source>
        <dbReference type="SAM" id="MobiDB-lite"/>
    </source>
</evidence>
<comment type="caution">
    <text evidence="2">The sequence shown here is derived from an EMBL/GenBank/DDBJ whole genome shotgun (WGS) entry which is preliminary data.</text>
</comment>
<organism evidence="2 3">
    <name type="scientific">Eumeta variegata</name>
    <name type="common">Bagworm moth</name>
    <name type="synonym">Eumeta japonica</name>
    <dbReference type="NCBI Taxonomy" id="151549"/>
    <lineage>
        <taxon>Eukaryota</taxon>
        <taxon>Metazoa</taxon>
        <taxon>Ecdysozoa</taxon>
        <taxon>Arthropoda</taxon>
        <taxon>Hexapoda</taxon>
        <taxon>Insecta</taxon>
        <taxon>Pterygota</taxon>
        <taxon>Neoptera</taxon>
        <taxon>Endopterygota</taxon>
        <taxon>Lepidoptera</taxon>
        <taxon>Glossata</taxon>
        <taxon>Ditrysia</taxon>
        <taxon>Tineoidea</taxon>
        <taxon>Psychidae</taxon>
        <taxon>Oiketicinae</taxon>
        <taxon>Eumeta</taxon>
    </lineage>
</organism>
<protein>
    <submittedName>
        <fullName evidence="2">Uncharacterized protein</fullName>
    </submittedName>
</protein>